<name>A0AAW8AP00_ACILW</name>
<evidence type="ECO:0000313" key="2">
    <source>
        <dbReference type="Proteomes" id="UP001242129"/>
    </source>
</evidence>
<protein>
    <recommendedName>
        <fullName evidence="3">Outer membrane protein assembly factor BamE</fullName>
    </recommendedName>
</protein>
<dbReference type="EMBL" id="JAUUUS010000023">
    <property type="protein sequence ID" value="MDP1447070.1"/>
    <property type="molecule type" value="Genomic_DNA"/>
</dbReference>
<organism evidence="1 2">
    <name type="scientific">Acinetobacter lwoffii</name>
    <dbReference type="NCBI Taxonomy" id="28090"/>
    <lineage>
        <taxon>Bacteria</taxon>
        <taxon>Pseudomonadati</taxon>
        <taxon>Pseudomonadota</taxon>
        <taxon>Gammaproteobacteria</taxon>
        <taxon>Moraxellales</taxon>
        <taxon>Moraxellaceae</taxon>
        <taxon>Acinetobacter</taxon>
    </lineage>
</organism>
<sequence length="131" mass="15066">MFVKKWILSTLAVLLLVGCATVIPYNQKAMSLQIGMTKQEVVSLLGNPKKVAARKTPQGFEEKYSYWGLSRVGYISMDNEMLSQDRLYVTLLDGKVIEWGDKYDPSTMMDKNLEITQKTAEQYRQLYQNKN</sequence>
<comment type="caution">
    <text evidence="1">The sequence shown here is derived from an EMBL/GenBank/DDBJ whole genome shotgun (WGS) entry which is preliminary data.</text>
</comment>
<dbReference type="PROSITE" id="PS51257">
    <property type="entry name" value="PROKAR_LIPOPROTEIN"/>
    <property type="match status" value="1"/>
</dbReference>
<reference evidence="1" key="1">
    <citation type="submission" date="2023-07" db="EMBL/GenBank/DDBJ databases">
        <title>Dynamics of blaOXA-23 gene transmission in Acinetobacter spp. from contaminated veterinary surfaces.</title>
        <authorList>
            <person name="Moreira Da Silva J."/>
            <person name="Menezes J."/>
            <person name="Fernandes L."/>
            <person name="Marques C."/>
            <person name="Amaral A."/>
            <person name="Timofte D."/>
            <person name="Pomba C."/>
        </authorList>
    </citation>
    <scope>NUCLEOTIDE SEQUENCE</scope>
    <source>
        <strain evidence="1">CMVB11Z4A1</strain>
    </source>
</reference>
<dbReference type="AlphaFoldDB" id="A0AAW8AP00"/>
<gene>
    <name evidence="1" type="ORF">Q8G51_04350</name>
</gene>
<accession>A0AAW8AP00</accession>
<dbReference type="Proteomes" id="UP001242129">
    <property type="component" value="Unassembled WGS sequence"/>
</dbReference>
<proteinExistence type="predicted"/>
<evidence type="ECO:0000313" key="1">
    <source>
        <dbReference type="EMBL" id="MDP1447070.1"/>
    </source>
</evidence>
<evidence type="ECO:0008006" key="3">
    <source>
        <dbReference type="Google" id="ProtNLM"/>
    </source>
</evidence>